<accession>A0A7X0LJ19</accession>
<dbReference type="PANTHER" id="PTHR33608:SF7">
    <property type="entry name" value="DUF58 DOMAIN-CONTAINING PROTEIN"/>
    <property type="match status" value="1"/>
</dbReference>
<organism evidence="2 3">
    <name type="scientific">Algisphaera agarilytica</name>
    <dbReference type="NCBI Taxonomy" id="1385975"/>
    <lineage>
        <taxon>Bacteria</taxon>
        <taxon>Pseudomonadati</taxon>
        <taxon>Planctomycetota</taxon>
        <taxon>Phycisphaerae</taxon>
        <taxon>Phycisphaerales</taxon>
        <taxon>Phycisphaeraceae</taxon>
        <taxon>Algisphaera</taxon>
    </lineage>
</organism>
<reference evidence="2 3" key="1">
    <citation type="submission" date="2020-08" db="EMBL/GenBank/DDBJ databases">
        <title>Genomic Encyclopedia of Type Strains, Phase IV (KMG-IV): sequencing the most valuable type-strain genomes for metagenomic binning, comparative biology and taxonomic classification.</title>
        <authorList>
            <person name="Goeker M."/>
        </authorList>
    </citation>
    <scope>NUCLEOTIDE SEQUENCE [LARGE SCALE GENOMIC DNA]</scope>
    <source>
        <strain evidence="2 3">DSM 103725</strain>
    </source>
</reference>
<comment type="caution">
    <text evidence="2">The sequence shown here is derived from an EMBL/GenBank/DDBJ whole genome shotgun (WGS) entry which is preliminary data.</text>
</comment>
<dbReference type="PANTHER" id="PTHR33608">
    <property type="entry name" value="BLL2464 PROTEIN"/>
    <property type="match status" value="1"/>
</dbReference>
<proteinExistence type="predicted"/>
<feature type="domain" description="DUF58" evidence="1">
    <location>
        <begin position="49"/>
        <end position="248"/>
    </location>
</feature>
<sequence length="294" mass="32285">MDEDARNAAIEAGWRAGLGYALSRPAQTPAGMLGEQLGSGVGNSIEFMDYREYTPGDDLRRIDWSAYARSDRLVIKLNREEVTPHLDLILDTSRSMALEGSAKAQATLGLAAALSASSDNARMTRRVYTATQRLEPVPGGEGDPHAWHGPTFAETGEDLSLGAAMHEVAVPMRRRGVRVLVSDLLCPDDPWPIVSRLAEGASSAHIVQLLARQDVDPSWNGDLRLIDSESGELRELRLDATALSRYRQQLDRLRDQWRSACARAGVRMTELIAEDLVADWDMGALVRADVLRLV</sequence>
<gene>
    <name evidence="2" type="ORF">HNQ40_000641</name>
</gene>
<evidence type="ECO:0000259" key="1">
    <source>
        <dbReference type="Pfam" id="PF01882"/>
    </source>
</evidence>
<dbReference type="Pfam" id="PF01882">
    <property type="entry name" value="DUF58"/>
    <property type="match status" value="1"/>
</dbReference>
<evidence type="ECO:0000313" key="3">
    <source>
        <dbReference type="Proteomes" id="UP000541810"/>
    </source>
</evidence>
<dbReference type="EMBL" id="JACHGY010000001">
    <property type="protein sequence ID" value="MBB6428835.1"/>
    <property type="molecule type" value="Genomic_DNA"/>
</dbReference>
<dbReference type="AlphaFoldDB" id="A0A7X0LJ19"/>
<dbReference type="InterPro" id="IPR002881">
    <property type="entry name" value="DUF58"/>
</dbReference>
<dbReference type="Proteomes" id="UP000541810">
    <property type="component" value="Unassembled WGS sequence"/>
</dbReference>
<keyword evidence="3" id="KW-1185">Reference proteome</keyword>
<protein>
    <submittedName>
        <fullName evidence="2">Uncharacterized protein (DUF58 family)</fullName>
    </submittedName>
</protein>
<evidence type="ECO:0000313" key="2">
    <source>
        <dbReference type="EMBL" id="MBB6428835.1"/>
    </source>
</evidence>
<dbReference type="RefSeq" id="WP_184676332.1">
    <property type="nucleotide sequence ID" value="NZ_JACHGY010000001.1"/>
</dbReference>
<name>A0A7X0LJ19_9BACT</name>